<dbReference type="Proteomes" id="UP000321534">
    <property type="component" value="Unassembled WGS sequence"/>
</dbReference>
<dbReference type="EMBL" id="BJYX01000013">
    <property type="protein sequence ID" value="GEO30824.1"/>
    <property type="molecule type" value="Genomic_DNA"/>
</dbReference>
<name>A0A512D2Z6_9MICO</name>
<comment type="caution">
    <text evidence="2">The sequence shown here is derived from an EMBL/GenBank/DDBJ whole genome shotgun (WGS) entry which is preliminary data.</text>
</comment>
<protein>
    <submittedName>
        <fullName evidence="2">Uncharacterized protein</fullName>
    </submittedName>
</protein>
<evidence type="ECO:0000313" key="3">
    <source>
        <dbReference type="Proteomes" id="UP000321534"/>
    </source>
</evidence>
<dbReference type="OrthoDB" id="4850920at2"/>
<keyword evidence="3" id="KW-1185">Reference proteome</keyword>
<dbReference type="AlphaFoldDB" id="A0A512D2Z6"/>
<feature type="region of interest" description="Disordered" evidence="1">
    <location>
        <begin position="404"/>
        <end position="494"/>
    </location>
</feature>
<proteinExistence type="predicted"/>
<reference evidence="2 3" key="1">
    <citation type="submission" date="2019-07" db="EMBL/GenBank/DDBJ databases">
        <title>Whole genome shotgun sequence of Terrabacter aerolatus NBRC 106305.</title>
        <authorList>
            <person name="Hosoyama A."/>
            <person name="Uohara A."/>
            <person name="Ohji S."/>
            <person name="Ichikawa N."/>
        </authorList>
    </citation>
    <scope>NUCLEOTIDE SEQUENCE [LARGE SCALE GENOMIC DNA]</scope>
    <source>
        <strain evidence="2 3">NBRC 106305</strain>
    </source>
</reference>
<accession>A0A512D2Z6</accession>
<gene>
    <name evidence="2" type="ORF">TAE01_26340</name>
</gene>
<evidence type="ECO:0000313" key="2">
    <source>
        <dbReference type="EMBL" id="GEO30824.1"/>
    </source>
</evidence>
<feature type="compositionally biased region" description="Basic residues" evidence="1">
    <location>
        <begin position="484"/>
        <end position="494"/>
    </location>
</feature>
<evidence type="ECO:0000256" key="1">
    <source>
        <dbReference type="SAM" id="MobiDB-lite"/>
    </source>
</evidence>
<feature type="compositionally biased region" description="Low complexity" evidence="1">
    <location>
        <begin position="435"/>
        <end position="450"/>
    </location>
</feature>
<dbReference type="RefSeq" id="WP_147067120.1">
    <property type="nucleotide sequence ID" value="NZ_BAAARO010000021.1"/>
</dbReference>
<organism evidence="2 3">
    <name type="scientific">Terrabacter aerolatus</name>
    <dbReference type="NCBI Taxonomy" id="422442"/>
    <lineage>
        <taxon>Bacteria</taxon>
        <taxon>Bacillati</taxon>
        <taxon>Actinomycetota</taxon>
        <taxon>Actinomycetes</taxon>
        <taxon>Micrococcales</taxon>
        <taxon>Intrasporangiaceae</taxon>
        <taxon>Terrabacter</taxon>
    </lineage>
</organism>
<sequence length="494" mass="53709">MTVGVGVEGDDPWGLAEAPAVAEADLEPLPPALAAIEAMLEIGEDRVLAPGERLTLPGLADLPEIASLTPEGWEPLHTGFMGFEWALLPAIWPREHRRWVRDRMPCFGLMSYGDEETRLGPETGRDTHQRWLLARMARSVGLPPPPPNRIWLLRSPWPTLPVSSLLLAIGQHRDQNGLGWDALATMRAAQDLLARSEDEVWALWSGRQADAARSWVGSERGPLGAQPWIRLGLGPDHVKTLLEPLDAGGAGLDPGQARAWSEVIAMREEAGDDVVRHVIDWRRAGLPADADVERLGMVLLDRDPDDVAQWLVAGLTVDDVSVWQGEDLERARQWRGAGFGAREARELVLADPSITPEEARAFDAAGIKPSARHLWAAGGFTPEQARAWTELDIVAAEARVWRSLGRGPGDARPHRAGGVEPYRRTGRAVGPPSAPTATTSTTASPTRRAPAAPPPASGRTAYLSRDRARSHDPGSGPEGWTGRNQRHTVKSCER</sequence>